<dbReference type="OMA" id="YKADPQV"/>
<keyword evidence="2" id="KW-1185">Reference proteome</keyword>
<evidence type="ECO:0000313" key="2">
    <source>
        <dbReference type="Proteomes" id="UP000283634"/>
    </source>
</evidence>
<gene>
    <name evidence="1" type="ORF">TraAM80_04160</name>
</gene>
<evidence type="ECO:0000313" key="1">
    <source>
        <dbReference type="EMBL" id="RNF06076.1"/>
    </source>
</evidence>
<dbReference type="RefSeq" id="XP_029239053.1">
    <property type="nucleotide sequence ID" value="XM_029381098.1"/>
</dbReference>
<reference evidence="1 2" key="1">
    <citation type="journal article" date="2018" name="BMC Genomics">
        <title>Genomic comparison of Trypanosoma conorhini and Trypanosoma rangeli to Trypanosoma cruzi strains of high and low virulence.</title>
        <authorList>
            <person name="Bradwell K.R."/>
            <person name="Koparde V.N."/>
            <person name="Matveyev A.V."/>
            <person name="Serrano M.G."/>
            <person name="Alves J.M."/>
            <person name="Parikh H."/>
            <person name="Huang B."/>
            <person name="Lee V."/>
            <person name="Espinosa-Alvarez O."/>
            <person name="Ortiz P.A."/>
            <person name="Costa-Martins A.G."/>
            <person name="Teixeira M.M."/>
            <person name="Buck G.A."/>
        </authorList>
    </citation>
    <scope>NUCLEOTIDE SEQUENCE [LARGE SCALE GENOMIC DNA]</scope>
    <source>
        <strain evidence="1 2">AM80</strain>
    </source>
</reference>
<sequence length="502" mass="57044">MKCVTVEFNSYAVVYDGWTPEELHQLAPHTDVLAPAQGALELDESVVVRPRLSMIHATLETLRCFWDPHPPPQLSGAEVLRACFTCCMQSSQKSIGSFRGHPDDVACLQGLWLRFVSNFPHRKYTLERTARQLEILLDAMRVSFPYLLIPAGSGASVHTARGLLDFVKTHAEAVAAYLPLLYFLYEVDERSVVNFFDTLEEHVRRRREANECNLLNARKQTRSSWFRWGTSKLVPQEESFSDDVLFMETHAARLPDSFKVRFLFARSRKEALALASSAAVRLRDALLDDIEAFEIAVEFFGRSSGKLLKHGCSGWALDPPQEQHQAFSTNASEDEKLKRGITEFMNVASVLQGQIFGPTFNVLVDAFRASEFNIETQFCYLQSLLKCAKTVVQNEPFITGPKVFSKGRQGAQDSIRLSQASECYGRVRQSFRTFKLHLEEEMALSENAIRRSLVLCCTHCLHAFTIFYDVFDARRHIRLIPSDERRDASMHPLLQLFDMAGE</sequence>
<dbReference type="AlphaFoldDB" id="A0A3R7L246"/>
<proteinExistence type="predicted"/>
<dbReference type="VEuPathDB" id="TriTrypDB:TRSC58_04289"/>
<organism evidence="1 2">
    <name type="scientific">Trypanosoma rangeli</name>
    <dbReference type="NCBI Taxonomy" id="5698"/>
    <lineage>
        <taxon>Eukaryota</taxon>
        <taxon>Discoba</taxon>
        <taxon>Euglenozoa</taxon>
        <taxon>Kinetoplastea</taxon>
        <taxon>Metakinetoplastina</taxon>
        <taxon>Trypanosomatida</taxon>
        <taxon>Trypanosomatidae</taxon>
        <taxon>Trypanosoma</taxon>
        <taxon>Herpetosoma</taxon>
    </lineage>
</organism>
<dbReference type="Proteomes" id="UP000283634">
    <property type="component" value="Unassembled WGS sequence"/>
</dbReference>
<dbReference type="EMBL" id="MKGL01000118">
    <property type="protein sequence ID" value="RNF06076.1"/>
    <property type="molecule type" value="Genomic_DNA"/>
</dbReference>
<comment type="caution">
    <text evidence="1">The sequence shown here is derived from an EMBL/GenBank/DDBJ whole genome shotgun (WGS) entry which is preliminary data.</text>
</comment>
<name>A0A3R7L246_TRYRA</name>
<protein>
    <submittedName>
        <fullName evidence="1">Uncharacterized protein</fullName>
    </submittedName>
</protein>
<accession>A0A3R7L246</accession>
<dbReference type="OrthoDB" id="270825at2759"/>
<dbReference type="GeneID" id="40328093"/>